<keyword evidence="6" id="KW-1185">Reference proteome</keyword>
<dbReference type="PROSITE" id="PS51257">
    <property type="entry name" value="PROKAR_LIPOPROTEIN"/>
    <property type="match status" value="1"/>
</dbReference>
<evidence type="ECO:0000259" key="4">
    <source>
        <dbReference type="Pfam" id="PF14257"/>
    </source>
</evidence>
<feature type="chain" id="PRO_5002822899" description="DUF4349 domain-containing protein" evidence="3">
    <location>
        <begin position="23"/>
        <end position="286"/>
    </location>
</feature>
<dbReference type="KEGG" id="paa:Paes_1930"/>
<keyword evidence="1" id="KW-0175">Coiled coil</keyword>
<reference evidence="5" key="1">
    <citation type="submission" date="2008-06" db="EMBL/GenBank/DDBJ databases">
        <title>Complete sequence of chromosome of Prosthecochloris aestuarii DSM 271.</title>
        <authorList>
            <consortium name="US DOE Joint Genome Institute"/>
            <person name="Lucas S."/>
            <person name="Copeland A."/>
            <person name="Lapidus A."/>
            <person name="Glavina del Rio T."/>
            <person name="Dalin E."/>
            <person name="Tice H."/>
            <person name="Bruce D."/>
            <person name="Goodwin L."/>
            <person name="Pitluck S."/>
            <person name="Schmutz J."/>
            <person name="Larimer F."/>
            <person name="Land M."/>
            <person name="Hauser L."/>
            <person name="Kyrpides N."/>
            <person name="Anderson I."/>
            <person name="Liu Z."/>
            <person name="Li T."/>
            <person name="Zhao F."/>
            <person name="Overmann J."/>
            <person name="Bryant D.A."/>
            <person name="Richardson P."/>
        </authorList>
    </citation>
    <scope>NUCLEOTIDE SEQUENCE [LARGE SCALE GENOMIC DNA]</scope>
    <source>
        <strain evidence="5">DSM 271</strain>
    </source>
</reference>
<dbReference type="InterPro" id="IPR025645">
    <property type="entry name" value="DUF4349"/>
</dbReference>
<protein>
    <recommendedName>
        <fullName evidence="4">DUF4349 domain-containing protein</fullName>
    </recommendedName>
</protein>
<name>B4S4P6_PROA2</name>
<dbReference type="eggNOG" id="COG3206">
    <property type="taxonomic scope" value="Bacteria"/>
</dbReference>
<evidence type="ECO:0000256" key="3">
    <source>
        <dbReference type="SAM" id="SignalP"/>
    </source>
</evidence>
<dbReference type="AlphaFoldDB" id="B4S4P6"/>
<feature type="signal peptide" evidence="3">
    <location>
        <begin position="1"/>
        <end position="22"/>
    </location>
</feature>
<organism evidence="5 6">
    <name type="scientific">Prosthecochloris aestuarii (strain DSM 271 / SK 413)</name>
    <dbReference type="NCBI Taxonomy" id="290512"/>
    <lineage>
        <taxon>Bacteria</taxon>
        <taxon>Pseudomonadati</taxon>
        <taxon>Chlorobiota</taxon>
        <taxon>Chlorobiia</taxon>
        <taxon>Chlorobiales</taxon>
        <taxon>Chlorobiaceae</taxon>
        <taxon>Prosthecochloris</taxon>
    </lineage>
</organism>
<keyword evidence="2" id="KW-0812">Transmembrane</keyword>
<evidence type="ECO:0000313" key="6">
    <source>
        <dbReference type="Proteomes" id="UP000002725"/>
    </source>
</evidence>
<evidence type="ECO:0000313" key="5">
    <source>
        <dbReference type="EMBL" id="ACF46942.1"/>
    </source>
</evidence>
<feature type="coiled-coil region" evidence="1">
    <location>
        <begin position="192"/>
        <end position="219"/>
    </location>
</feature>
<keyword evidence="2" id="KW-1133">Transmembrane helix</keyword>
<evidence type="ECO:0000256" key="2">
    <source>
        <dbReference type="SAM" id="Phobius"/>
    </source>
</evidence>
<dbReference type="Pfam" id="PF14257">
    <property type="entry name" value="DUF4349"/>
    <property type="match status" value="1"/>
</dbReference>
<feature type="domain" description="DUF4349" evidence="4">
    <location>
        <begin position="77"/>
        <end position="277"/>
    </location>
</feature>
<dbReference type="HOGENOM" id="CLU_046535_2_1_10"/>
<feature type="transmembrane region" description="Helical" evidence="2">
    <location>
        <begin position="254"/>
        <end position="281"/>
    </location>
</feature>
<dbReference type="Proteomes" id="UP000002725">
    <property type="component" value="Chromosome"/>
</dbReference>
<dbReference type="EMBL" id="CP001108">
    <property type="protein sequence ID" value="ACF46942.1"/>
    <property type="molecule type" value="Genomic_DNA"/>
</dbReference>
<proteinExistence type="predicted"/>
<evidence type="ECO:0000256" key="1">
    <source>
        <dbReference type="SAM" id="Coils"/>
    </source>
</evidence>
<sequence length="286" mass="31979">MLKNLSGVLAILVMLLATSACDDRLPGLQQTDTGGGSFSGIAPDRAPVPEQMAATPVPAADNGVNAGNSIADVIEPKVIRQGEVMFETSNVVETRDFLLDLVRRFEGYTSSDNQYRLHDRLEAQLIVRVPSSNFDPLLTELEGRVGRFESKSISASDVTEEYLDLSVRIQIKKETEQRYREILSQAKSVKDILEVERYISQLRSDIESLEGRLNYLANRVSYSTLTIRCYQLNPRMIGFSSRLSVALNDGWNNFIWFVLGVIALWPFLLAGILLIVVLLLIGRLKR</sequence>
<keyword evidence="3" id="KW-0732">Signal</keyword>
<dbReference type="RefSeq" id="WP_012506475.1">
    <property type="nucleotide sequence ID" value="NC_011059.1"/>
</dbReference>
<keyword evidence="2" id="KW-0472">Membrane</keyword>
<gene>
    <name evidence="5" type="ordered locus">Paes_1930</name>
</gene>
<accession>B4S4P6</accession>
<dbReference type="STRING" id="290512.Paes_1930"/>